<comment type="caution">
    <text evidence="2">The sequence shown here is derived from an EMBL/GenBank/DDBJ whole genome shotgun (WGS) entry which is preliminary data.</text>
</comment>
<dbReference type="Proteomes" id="UP000029878">
    <property type="component" value="Unassembled WGS sequence"/>
</dbReference>
<gene>
    <name evidence="2" type="ORF">LS81_007935</name>
</gene>
<evidence type="ECO:0000256" key="1">
    <source>
        <dbReference type="SAM" id="SignalP"/>
    </source>
</evidence>
<proteinExistence type="predicted"/>
<organism evidence="2 3">
    <name type="scientific">Helicobacter trogontum</name>
    <dbReference type="NCBI Taxonomy" id="50960"/>
    <lineage>
        <taxon>Bacteria</taxon>
        <taxon>Pseudomonadati</taxon>
        <taxon>Campylobacterota</taxon>
        <taxon>Epsilonproteobacteria</taxon>
        <taxon>Campylobacterales</taxon>
        <taxon>Helicobacteraceae</taxon>
        <taxon>Helicobacter</taxon>
    </lineage>
</organism>
<evidence type="ECO:0000313" key="2">
    <source>
        <dbReference type="EMBL" id="TLD82509.1"/>
    </source>
</evidence>
<evidence type="ECO:0000313" key="3">
    <source>
        <dbReference type="Proteomes" id="UP000029878"/>
    </source>
</evidence>
<name>A0A4U8S981_9HELI</name>
<dbReference type="EMBL" id="JRPL02000020">
    <property type="protein sequence ID" value="TLD82509.1"/>
    <property type="molecule type" value="Genomic_DNA"/>
</dbReference>
<dbReference type="AlphaFoldDB" id="A0A4U8S981"/>
<protein>
    <recommendedName>
        <fullName evidence="4">Lipoprotein</fullName>
    </recommendedName>
</protein>
<feature type="chain" id="PRO_5020741048" description="Lipoprotein" evidence="1">
    <location>
        <begin position="20"/>
        <end position="233"/>
    </location>
</feature>
<keyword evidence="1" id="KW-0732">Signal</keyword>
<reference evidence="2 3" key="1">
    <citation type="journal article" date="2014" name="Genome Announc.">
        <title>Draft genome sequences of eight enterohepatic helicobacter species isolated from both laboratory and wild rodents.</title>
        <authorList>
            <person name="Sheh A."/>
            <person name="Shen Z."/>
            <person name="Fox J.G."/>
        </authorList>
    </citation>
    <scope>NUCLEOTIDE SEQUENCE [LARGE SCALE GENOMIC DNA]</scope>
    <source>
        <strain evidence="2 3">ATCC 700114</strain>
    </source>
</reference>
<dbReference type="OrthoDB" id="5321077at2"/>
<feature type="signal peptide" evidence="1">
    <location>
        <begin position="1"/>
        <end position="19"/>
    </location>
</feature>
<sequence length="233" mass="27146">MYMRFVFLCCMNLYFVACSSLTIKPDNIVSYNNGIAIMQDTQEKSKIQVEIAQEEIGGFDRIPLVFYITIENLSDDILQFSTENISIVLDGTTIKPYSFQALSRSSFSLSQALYDYGIEITPPNFKVNDPFFSMNAYHVYPMPFVFNDGFFMTYRFYDYSFSRANFYNMQLESFNARKFLISHYLRRNTLRKNDVKGGFVLIPYKNLRAGDMHIQINVGSEAYDFLVKLSKMK</sequence>
<accession>A0A4U8S981</accession>
<dbReference type="RefSeq" id="WP_034347895.1">
    <property type="nucleotide sequence ID" value="NZ_FZNG01000034.1"/>
</dbReference>
<evidence type="ECO:0008006" key="4">
    <source>
        <dbReference type="Google" id="ProtNLM"/>
    </source>
</evidence>